<dbReference type="GO" id="GO:0003690">
    <property type="term" value="F:double-stranded DNA binding"/>
    <property type="evidence" value="ECO:0007669"/>
    <property type="project" value="TreeGrafter"/>
</dbReference>
<dbReference type="Pfam" id="PF10357">
    <property type="entry name" value="WH_KIN17"/>
    <property type="match status" value="1"/>
</dbReference>
<evidence type="ECO:0000313" key="7">
    <source>
        <dbReference type="EMBL" id="KXS18840.1"/>
    </source>
</evidence>
<dbReference type="InterPro" id="IPR038254">
    <property type="entry name" value="KIN17_WH-like_sf"/>
</dbReference>
<dbReference type="OMA" id="WIDRRPE"/>
<dbReference type="AlphaFoldDB" id="A0A139AQ18"/>
<evidence type="ECO:0000256" key="4">
    <source>
        <dbReference type="ARBA" id="ARBA00022833"/>
    </source>
</evidence>
<feature type="non-terminal residue" evidence="7">
    <location>
        <position position="187"/>
    </location>
</feature>
<feature type="domain" description="DNA/RNA-binding protein Kin17 WH-like" evidence="6">
    <location>
        <begin position="59"/>
        <end position="185"/>
    </location>
</feature>
<dbReference type="STRING" id="1344416.A0A139AQ18"/>
<comment type="similarity">
    <text evidence="1">Belongs to the KIN17 family.</text>
</comment>
<protein>
    <recommendedName>
        <fullName evidence="6">DNA/RNA-binding protein Kin17 WH-like domain-containing protein</fullName>
    </recommendedName>
</protein>
<evidence type="ECO:0000256" key="1">
    <source>
        <dbReference type="ARBA" id="ARBA00008517"/>
    </source>
</evidence>
<keyword evidence="5" id="KW-0175">Coiled coil</keyword>
<dbReference type="Gene3D" id="1.10.10.2030">
    <property type="entry name" value="DNA/RNA-binding protein Kin17, conserved domain"/>
    <property type="match status" value="1"/>
</dbReference>
<sequence>MPPRSPLRVPNVVFRIQAIANRIKAKGLGKLRWYCQMCEKQCRDENGFRCHCASEAHQRQMQLFAETPERYLNMYSQEFMDDFIKLLSRRFGTRRVGANQVYQEYIQDKHHLHMNATRWNTLSEFVKWMGREGICEVEESPKGWFIKWIDRRPETLARQEAERAKARADKTEEERAAKMLATQIEKA</sequence>
<evidence type="ECO:0000256" key="2">
    <source>
        <dbReference type="ARBA" id="ARBA00022723"/>
    </source>
</evidence>
<keyword evidence="2" id="KW-0479">Metal-binding</keyword>
<dbReference type="PANTHER" id="PTHR12805">
    <property type="entry name" value="KIN17 KIN, ANTIGENIC DETERMINANT OF RECA PROTEIN HOMOLOG"/>
    <property type="match status" value="1"/>
</dbReference>
<dbReference type="GO" id="GO:0005634">
    <property type="term" value="C:nucleus"/>
    <property type="evidence" value="ECO:0007669"/>
    <property type="project" value="TreeGrafter"/>
</dbReference>
<dbReference type="InterPro" id="IPR036236">
    <property type="entry name" value="Znf_C2H2_sf"/>
</dbReference>
<dbReference type="FunFam" id="1.10.10.2030:FF:000001">
    <property type="entry name" value="DNA/RNA-binding protein KIN17, putative"/>
    <property type="match status" value="1"/>
</dbReference>
<evidence type="ECO:0000259" key="6">
    <source>
        <dbReference type="SMART" id="SM01253"/>
    </source>
</evidence>
<dbReference type="GO" id="GO:0008270">
    <property type="term" value="F:zinc ion binding"/>
    <property type="evidence" value="ECO:0007669"/>
    <property type="project" value="UniProtKB-KW"/>
</dbReference>
<dbReference type="SUPFAM" id="SSF57667">
    <property type="entry name" value="beta-beta-alpha zinc fingers"/>
    <property type="match status" value="1"/>
</dbReference>
<dbReference type="OrthoDB" id="10266249at2759"/>
<gene>
    <name evidence="7" type="ORF">M427DRAFT_95784</name>
</gene>
<evidence type="ECO:0000256" key="5">
    <source>
        <dbReference type="SAM" id="Coils"/>
    </source>
</evidence>
<dbReference type="GO" id="GO:0006260">
    <property type="term" value="P:DNA replication"/>
    <property type="evidence" value="ECO:0007669"/>
    <property type="project" value="TreeGrafter"/>
</dbReference>
<keyword evidence="3" id="KW-0863">Zinc-finger</keyword>
<organism evidence="7 8">
    <name type="scientific">Gonapodya prolifera (strain JEL478)</name>
    <name type="common">Monoblepharis prolifera</name>
    <dbReference type="NCBI Taxonomy" id="1344416"/>
    <lineage>
        <taxon>Eukaryota</taxon>
        <taxon>Fungi</taxon>
        <taxon>Fungi incertae sedis</taxon>
        <taxon>Chytridiomycota</taxon>
        <taxon>Chytridiomycota incertae sedis</taxon>
        <taxon>Monoblepharidomycetes</taxon>
        <taxon>Monoblepharidales</taxon>
        <taxon>Gonapodyaceae</taxon>
        <taxon>Gonapodya</taxon>
    </lineage>
</organism>
<feature type="coiled-coil region" evidence="5">
    <location>
        <begin position="154"/>
        <end position="181"/>
    </location>
</feature>
<evidence type="ECO:0000313" key="8">
    <source>
        <dbReference type="Proteomes" id="UP000070544"/>
    </source>
</evidence>
<evidence type="ECO:0000256" key="3">
    <source>
        <dbReference type="ARBA" id="ARBA00022771"/>
    </source>
</evidence>
<dbReference type="PANTHER" id="PTHR12805:SF0">
    <property type="entry name" value="DNA_RNA-BINDING PROTEIN KIN17"/>
    <property type="match status" value="1"/>
</dbReference>
<accession>A0A139AQ18</accession>
<dbReference type="GO" id="GO:0006974">
    <property type="term" value="P:DNA damage response"/>
    <property type="evidence" value="ECO:0007669"/>
    <property type="project" value="TreeGrafter"/>
</dbReference>
<dbReference type="InterPro" id="IPR056767">
    <property type="entry name" value="C2H2-Znf_KIN17"/>
</dbReference>
<dbReference type="InterPro" id="IPR037321">
    <property type="entry name" value="KIN17-like"/>
</dbReference>
<dbReference type="SMART" id="SM01253">
    <property type="entry name" value="Kin17_mid"/>
    <property type="match status" value="1"/>
</dbReference>
<dbReference type="InterPro" id="IPR019447">
    <property type="entry name" value="DNA/RNA-bd_Kin17_WH-like_dom"/>
</dbReference>
<name>A0A139AQ18_GONPJ</name>
<keyword evidence="8" id="KW-1185">Reference proteome</keyword>
<dbReference type="EMBL" id="KQ965740">
    <property type="protein sequence ID" value="KXS18840.1"/>
    <property type="molecule type" value="Genomic_DNA"/>
</dbReference>
<dbReference type="Proteomes" id="UP000070544">
    <property type="component" value="Unassembled WGS sequence"/>
</dbReference>
<proteinExistence type="inferred from homology"/>
<keyword evidence="4" id="KW-0862">Zinc</keyword>
<reference evidence="7 8" key="1">
    <citation type="journal article" date="2015" name="Genome Biol. Evol.">
        <title>Phylogenomic analyses indicate that early fungi evolved digesting cell walls of algal ancestors of land plants.</title>
        <authorList>
            <person name="Chang Y."/>
            <person name="Wang S."/>
            <person name="Sekimoto S."/>
            <person name="Aerts A.L."/>
            <person name="Choi C."/>
            <person name="Clum A."/>
            <person name="LaButti K.M."/>
            <person name="Lindquist E.A."/>
            <person name="Yee Ngan C."/>
            <person name="Ohm R.A."/>
            <person name="Salamov A.A."/>
            <person name="Grigoriev I.V."/>
            <person name="Spatafora J.W."/>
            <person name="Berbee M.L."/>
        </authorList>
    </citation>
    <scope>NUCLEOTIDE SEQUENCE [LARGE SCALE GENOMIC DNA]</scope>
    <source>
        <strain evidence="7 8">JEL478</strain>
    </source>
</reference>
<dbReference type="Pfam" id="PF25095">
    <property type="entry name" value="C2H2-zf_KIN17"/>
    <property type="match status" value="1"/>
</dbReference>